<organism evidence="2 3">
    <name type="scientific">Papaver atlanticum</name>
    <dbReference type="NCBI Taxonomy" id="357466"/>
    <lineage>
        <taxon>Eukaryota</taxon>
        <taxon>Viridiplantae</taxon>
        <taxon>Streptophyta</taxon>
        <taxon>Embryophyta</taxon>
        <taxon>Tracheophyta</taxon>
        <taxon>Spermatophyta</taxon>
        <taxon>Magnoliopsida</taxon>
        <taxon>Ranunculales</taxon>
        <taxon>Papaveraceae</taxon>
        <taxon>Papaveroideae</taxon>
        <taxon>Papaver</taxon>
    </lineage>
</organism>
<evidence type="ECO:0000256" key="1">
    <source>
        <dbReference type="SAM" id="MobiDB-lite"/>
    </source>
</evidence>
<feature type="region of interest" description="Disordered" evidence="1">
    <location>
        <begin position="1"/>
        <end position="60"/>
    </location>
</feature>
<reference evidence="2" key="1">
    <citation type="submission" date="2022-04" db="EMBL/GenBank/DDBJ databases">
        <title>A functionally conserved STORR gene fusion in Papaver species that diverged 16.8 million years ago.</title>
        <authorList>
            <person name="Catania T."/>
        </authorList>
    </citation>
    <scope>NUCLEOTIDE SEQUENCE</scope>
    <source>
        <strain evidence="2">S-188037</strain>
    </source>
</reference>
<protein>
    <submittedName>
        <fullName evidence="2">Uncharacterized protein</fullName>
    </submittedName>
</protein>
<dbReference type="AlphaFoldDB" id="A0AAD4S0M2"/>
<feature type="compositionally biased region" description="Polar residues" evidence="1">
    <location>
        <begin position="8"/>
        <end position="28"/>
    </location>
</feature>
<sequence length="60" mass="6226">MDVDAPTGNPSGQHANNRTLRSAVVQTNQDERDGRETSLSSTASAARSARSTPSLGGNNI</sequence>
<dbReference type="EMBL" id="JAJJMB010016078">
    <property type="protein sequence ID" value="KAI3849687.1"/>
    <property type="molecule type" value="Genomic_DNA"/>
</dbReference>
<name>A0AAD4S0M2_9MAGN</name>
<gene>
    <name evidence="2" type="ORF">MKW98_026601</name>
</gene>
<evidence type="ECO:0000313" key="3">
    <source>
        <dbReference type="Proteomes" id="UP001202328"/>
    </source>
</evidence>
<comment type="caution">
    <text evidence="2">The sequence shown here is derived from an EMBL/GenBank/DDBJ whole genome shotgun (WGS) entry which is preliminary data.</text>
</comment>
<evidence type="ECO:0000313" key="2">
    <source>
        <dbReference type="EMBL" id="KAI3849687.1"/>
    </source>
</evidence>
<feature type="compositionally biased region" description="Low complexity" evidence="1">
    <location>
        <begin position="37"/>
        <end position="60"/>
    </location>
</feature>
<dbReference type="Proteomes" id="UP001202328">
    <property type="component" value="Unassembled WGS sequence"/>
</dbReference>
<accession>A0AAD4S0M2</accession>
<feature type="non-terminal residue" evidence="2">
    <location>
        <position position="60"/>
    </location>
</feature>
<keyword evidence="3" id="KW-1185">Reference proteome</keyword>
<proteinExistence type="predicted"/>